<organism evidence="10 11">
    <name type="scientific">Orchesella dallaii</name>
    <dbReference type="NCBI Taxonomy" id="48710"/>
    <lineage>
        <taxon>Eukaryota</taxon>
        <taxon>Metazoa</taxon>
        <taxon>Ecdysozoa</taxon>
        <taxon>Arthropoda</taxon>
        <taxon>Hexapoda</taxon>
        <taxon>Collembola</taxon>
        <taxon>Entomobryomorpha</taxon>
        <taxon>Entomobryoidea</taxon>
        <taxon>Orchesellidae</taxon>
        <taxon>Orchesellinae</taxon>
        <taxon>Orchesella</taxon>
    </lineage>
</organism>
<protein>
    <submittedName>
        <fullName evidence="10">Uncharacterized protein</fullName>
    </submittedName>
</protein>
<proteinExistence type="predicted"/>
<evidence type="ECO:0000313" key="10">
    <source>
        <dbReference type="EMBL" id="CAL8085538.1"/>
    </source>
</evidence>
<evidence type="ECO:0000313" key="11">
    <source>
        <dbReference type="Proteomes" id="UP001642540"/>
    </source>
</evidence>
<dbReference type="PANTHER" id="PTHR42643:SF24">
    <property type="entry name" value="IONOTROPIC RECEPTOR 60A"/>
    <property type="match status" value="1"/>
</dbReference>
<sequence length="1083" mass="124360">MDKFPALIRSKFIYELTFLIFLSHHSTAASDKIDEWIVRVFKHCTLQILGDPREFNVTIPYFASRQPIVIDVYNFPSNQSQINWKELVANTKNTSLFKRKYTYCSTQLYYPNYHPPRPNYILLSTVNAFYGMVLSNQDPHFVILMFTRFQETVLSVDRYLTSLWNTISLTGVLLLALKNNVRLICPACSNSSENPLGNLLNFSHVIGSHENLSRSAEVISRNLNQQIVLTNNFSSILYGNSISQNKLMQKKCHQYPGYLICCIFTLLQKYNFTLYDPYRQYQSNQTQRSVVGRLFSGTIMSRTGTYQTFLEVVSREGSRNAWIPYGCNYLPYKYVAFLSKIHATKTNFMSIFQPFDITTGFLLMASIFGLVWVTIGFLKIPELADVQRLPLKTVVLFPITSFIEQSDGHHVIARFRHSFGGYFLISTWLFLCYTIGNEFKGIMYSSMTSSIIPPVPQSMIDLVMFSDMPYFTTTKHFYNGSFYSTLKDMVIVDLDTGEDNFMKKFFSRFRNDVSLLYGTETAVINNITKELPVYTDQGMKFIRKEFALVSTEDDIDHFVRLMEKLTEFYVIIPNKYVSPFISRIPWFGRRNHFNKLATMGIAHLVESGMHDRWVKLEKQYRLIGNLKDADNKLNVRRGNYFAMILLSDSQLAKQTQKASAISLNNVDLVFIWCSVLIFTSLVVFVTEFFVDNLSRIILGDPTEFNVTIPYFASRQPIVIDVYNFPTCSNPLENPLGDLLDSSYVIRSHEALSNAVEILSQNLNQKVLWARIYDYSKLSKNSTCSLNKAGLQTPYGVCSIITLGQKYNFSLYNPDNPDPLARLFGDLGTGQAMSRTGIHQNFLDAVTTMVRQAWIPYGCVYKPYKYVAFLSKKHAVSFISLFQPFDATTGYFLMAAFVGLILTTVGSKKFLKLLKIQNLRIVAIVWFPINSFIEQSDDHVVDRLRHTIGGYFLVSTWLFLCYTIGNEYKGFLYSSLTSSPIPSVPQSMTDLVMLSDMPYFMTTKHHYNGTIYSTLKDMVIADVKTGEDNFLNQFFYRFRNHISLLYGTETAVINNITKEVPVYTDRGMKLITKEFAVIGFMCLC</sequence>
<evidence type="ECO:0000256" key="8">
    <source>
        <dbReference type="SAM" id="Phobius"/>
    </source>
</evidence>
<keyword evidence="4 8" id="KW-1133">Transmembrane helix</keyword>
<keyword evidence="5 8" id="KW-0472">Membrane</keyword>
<dbReference type="PANTHER" id="PTHR42643">
    <property type="entry name" value="IONOTROPIC RECEPTOR 20A-RELATED"/>
    <property type="match status" value="1"/>
</dbReference>
<dbReference type="InterPro" id="IPR052192">
    <property type="entry name" value="Insect_Ionotropic_Sensory_Rcpt"/>
</dbReference>
<evidence type="ECO:0000256" key="9">
    <source>
        <dbReference type="SAM" id="SignalP"/>
    </source>
</evidence>
<reference evidence="10 11" key="1">
    <citation type="submission" date="2024-08" db="EMBL/GenBank/DDBJ databases">
        <authorList>
            <person name="Cucini C."/>
            <person name="Frati F."/>
        </authorList>
    </citation>
    <scope>NUCLEOTIDE SEQUENCE [LARGE SCALE GENOMIC DNA]</scope>
</reference>
<evidence type="ECO:0000256" key="1">
    <source>
        <dbReference type="ARBA" id="ARBA00004651"/>
    </source>
</evidence>
<keyword evidence="6" id="KW-0675">Receptor</keyword>
<evidence type="ECO:0000256" key="4">
    <source>
        <dbReference type="ARBA" id="ARBA00022989"/>
    </source>
</evidence>
<accession>A0ABP1Q3K9</accession>
<evidence type="ECO:0000256" key="6">
    <source>
        <dbReference type="ARBA" id="ARBA00023170"/>
    </source>
</evidence>
<keyword evidence="9" id="KW-0732">Signal</keyword>
<dbReference type="EMBL" id="CAXLJM020000019">
    <property type="protein sequence ID" value="CAL8085538.1"/>
    <property type="molecule type" value="Genomic_DNA"/>
</dbReference>
<name>A0ABP1Q3K9_9HEXA</name>
<feature type="transmembrane region" description="Helical" evidence="8">
    <location>
        <begin position="357"/>
        <end position="378"/>
    </location>
</feature>
<keyword evidence="7" id="KW-0325">Glycoprotein</keyword>
<gene>
    <name evidence="10" type="ORF">ODALV1_LOCUS6146</name>
</gene>
<evidence type="ECO:0000256" key="3">
    <source>
        <dbReference type="ARBA" id="ARBA00022692"/>
    </source>
</evidence>
<evidence type="ECO:0000256" key="7">
    <source>
        <dbReference type="ARBA" id="ARBA00023180"/>
    </source>
</evidence>
<feature type="transmembrane region" description="Helical" evidence="8">
    <location>
        <begin position="669"/>
        <end position="690"/>
    </location>
</feature>
<evidence type="ECO:0000256" key="5">
    <source>
        <dbReference type="ARBA" id="ARBA00023136"/>
    </source>
</evidence>
<dbReference type="Proteomes" id="UP001642540">
    <property type="component" value="Unassembled WGS sequence"/>
</dbReference>
<keyword evidence="11" id="KW-1185">Reference proteome</keyword>
<evidence type="ECO:0000256" key="2">
    <source>
        <dbReference type="ARBA" id="ARBA00022475"/>
    </source>
</evidence>
<comment type="subcellular location">
    <subcellularLocation>
        <location evidence="1">Cell membrane</location>
        <topology evidence="1">Multi-pass membrane protein</topology>
    </subcellularLocation>
</comment>
<keyword evidence="3 8" id="KW-0812">Transmembrane</keyword>
<feature type="signal peptide" evidence="9">
    <location>
        <begin position="1"/>
        <end position="28"/>
    </location>
</feature>
<keyword evidence="2" id="KW-1003">Cell membrane</keyword>
<comment type="caution">
    <text evidence="10">The sequence shown here is derived from an EMBL/GenBank/DDBJ whole genome shotgun (WGS) entry which is preliminary data.</text>
</comment>
<feature type="chain" id="PRO_5046690554" evidence="9">
    <location>
        <begin position="29"/>
        <end position="1083"/>
    </location>
</feature>